<comment type="similarity">
    <text evidence="1">In the C-terminal section; belongs to the class-I pyridoxal-phosphate-dependent aminotransferase family.</text>
</comment>
<evidence type="ECO:0000256" key="1">
    <source>
        <dbReference type="ARBA" id="ARBA00005384"/>
    </source>
</evidence>
<name>A0A4Q7ZHU1_9ACTN</name>
<sequence>MSSVSEQYQVTGSNAASISASIEAGVRTGDLVWGQALPAVRLLADALHVSPGTVAKAYQDLRQRGVVETAGRRGTRVRARPAVATPRSALRLPVPEGMLDLSAGEPDLRLLPRLGPPLHEVARDTGEPLGYAAAGAVPELVEEARARLAADGLPAADAAITVTSGTLDAIERLLTTHLRPGDPVAVEDPGWANLLDLVAALGLTAIPVAVDDEGPQPTALAAALAAGARAVVVTARAQNPTGASVTAARAAELKPILAGHPEVLLIEDDHAAELAGVPLHSLSGATAAWAFTRSASKPYGPDLRIAVLAGDEATIARVAGRMRIGTGWVSTLLQRLLLLLWRDAAVTAAVAAAADSYDRRRLGLRHALSARGLPVHGTTGLNLWVRVPDETRTVGALRDAGYAAAPGSLFRLSTPPGIRLTVSPLDMHELDRLAEAVAAAAHPVGAGPPSR</sequence>
<dbReference type="InterPro" id="IPR036388">
    <property type="entry name" value="WH-like_DNA-bd_sf"/>
</dbReference>
<dbReference type="GO" id="GO:0003700">
    <property type="term" value="F:DNA-binding transcription factor activity"/>
    <property type="evidence" value="ECO:0007669"/>
    <property type="project" value="InterPro"/>
</dbReference>
<dbReference type="GO" id="GO:0003677">
    <property type="term" value="F:DNA binding"/>
    <property type="evidence" value="ECO:0007669"/>
    <property type="project" value="UniProtKB-KW"/>
</dbReference>
<dbReference type="SMART" id="SM00345">
    <property type="entry name" value="HTH_GNTR"/>
    <property type="match status" value="1"/>
</dbReference>
<dbReference type="CDD" id="cd00609">
    <property type="entry name" value="AAT_like"/>
    <property type="match status" value="1"/>
</dbReference>
<protein>
    <submittedName>
        <fullName evidence="7">DNA-binding transcriptional MocR family regulator</fullName>
    </submittedName>
</protein>
<dbReference type="Pfam" id="PF00392">
    <property type="entry name" value="GntR"/>
    <property type="match status" value="1"/>
</dbReference>
<evidence type="ECO:0000256" key="4">
    <source>
        <dbReference type="ARBA" id="ARBA00023125"/>
    </source>
</evidence>
<evidence type="ECO:0000256" key="5">
    <source>
        <dbReference type="ARBA" id="ARBA00023163"/>
    </source>
</evidence>
<dbReference type="InterPro" id="IPR004839">
    <property type="entry name" value="Aminotransferase_I/II_large"/>
</dbReference>
<keyword evidence="4 7" id="KW-0238">DNA-binding</keyword>
<dbReference type="Gene3D" id="3.40.640.10">
    <property type="entry name" value="Type I PLP-dependent aspartate aminotransferase-like (Major domain)"/>
    <property type="match status" value="1"/>
</dbReference>
<accession>A0A4Q7ZHU1</accession>
<dbReference type="PANTHER" id="PTHR46577:SF1">
    <property type="entry name" value="HTH-TYPE TRANSCRIPTIONAL REGULATORY PROTEIN GABR"/>
    <property type="match status" value="1"/>
</dbReference>
<evidence type="ECO:0000256" key="2">
    <source>
        <dbReference type="ARBA" id="ARBA00022898"/>
    </source>
</evidence>
<comment type="caution">
    <text evidence="7">The sequence shown here is derived from an EMBL/GenBank/DDBJ whole genome shotgun (WGS) entry which is preliminary data.</text>
</comment>
<feature type="domain" description="HTH gntR-type" evidence="6">
    <location>
        <begin position="12"/>
        <end position="80"/>
    </location>
</feature>
<dbReference type="GO" id="GO:0030170">
    <property type="term" value="F:pyridoxal phosphate binding"/>
    <property type="evidence" value="ECO:0007669"/>
    <property type="project" value="InterPro"/>
</dbReference>
<keyword evidence="2" id="KW-0663">Pyridoxal phosphate</keyword>
<dbReference type="AlphaFoldDB" id="A0A4Q7ZHU1"/>
<proteinExistence type="inferred from homology"/>
<dbReference type="PANTHER" id="PTHR46577">
    <property type="entry name" value="HTH-TYPE TRANSCRIPTIONAL REGULATORY PROTEIN GABR"/>
    <property type="match status" value="1"/>
</dbReference>
<dbReference type="InterPro" id="IPR051446">
    <property type="entry name" value="HTH_trans_reg/aminotransferase"/>
</dbReference>
<dbReference type="InterPro" id="IPR036390">
    <property type="entry name" value="WH_DNA-bd_sf"/>
</dbReference>
<organism evidence="7 8">
    <name type="scientific">Krasilnikovia cinnamomea</name>
    <dbReference type="NCBI Taxonomy" id="349313"/>
    <lineage>
        <taxon>Bacteria</taxon>
        <taxon>Bacillati</taxon>
        <taxon>Actinomycetota</taxon>
        <taxon>Actinomycetes</taxon>
        <taxon>Micromonosporales</taxon>
        <taxon>Micromonosporaceae</taxon>
        <taxon>Krasilnikovia</taxon>
    </lineage>
</organism>
<dbReference type="PROSITE" id="PS50949">
    <property type="entry name" value="HTH_GNTR"/>
    <property type="match status" value="1"/>
</dbReference>
<dbReference type="Pfam" id="PF00155">
    <property type="entry name" value="Aminotran_1_2"/>
    <property type="match status" value="1"/>
</dbReference>
<reference evidence="7 8" key="1">
    <citation type="submission" date="2019-02" db="EMBL/GenBank/DDBJ databases">
        <title>Sequencing the genomes of 1000 actinobacteria strains.</title>
        <authorList>
            <person name="Klenk H.-P."/>
        </authorList>
    </citation>
    <scope>NUCLEOTIDE SEQUENCE [LARGE SCALE GENOMIC DNA]</scope>
    <source>
        <strain evidence="7 8">DSM 45162</strain>
    </source>
</reference>
<keyword evidence="5" id="KW-0804">Transcription</keyword>
<dbReference type="EMBL" id="SHKY01000001">
    <property type="protein sequence ID" value="RZU49659.1"/>
    <property type="molecule type" value="Genomic_DNA"/>
</dbReference>
<dbReference type="SUPFAM" id="SSF46785">
    <property type="entry name" value="Winged helix' DNA-binding domain"/>
    <property type="match status" value="1"/>
</dbReference>
<keyword evidence="3" id="KW-0805">Transcription regulation</keyword>
<evidence type="ECO:0000256" key="3">
    <source>
        <dbReference type="ARBA" id="ARBA00023015"/>
    </source>
</evidence>
<dbReference type="InterPro" id="IPR015424">
    <property type="entry name" value="PyrdxlP-dep_Trfase"/>
</dbReference>
<evidence type="ECO:0000259" key="6">
    <source>
        <dbReference type="PROSITE" id="PS50949"/>
    </source>
</evidence>
<dbReference type="InterPro" id="IPR000524">
    <property type="entry name" value="Tscrpt_reg_HTH_GntR"/>
</dbReference>
<dbReference type="CDD" id="cd07377">
    <property type="entry name" value="WHTH_GntR"/>
    <property type="match status" value="1"/>
</dbReference>
<evidence type="ECO:0000313" key="7">
    <source>
        <dbReference type="EMBL" id="RZU49659.1"/>
    </source>
</evidence>
<keyword evidence="8" id="KW-1185">Reference proteome</keyword>
<dbReference type="InterPro" id="IPR015421">
    <property type="entry name" value="PyrdxlP-dep_Trfase_major"/>
</dbReference>
<dbReference type="Gene3D" id="1.10.10.10">
    <property type="entry name" value="Winged helix-like DNA-binding domain superfamily/Winged helix DNA-binding domain"/>
    <property type="match status" value="1"/>
</dbReference>
<dbReference type="SUPFAM" id="SSF53383">
    <property type="entry name" value="PLP-dependent transferases"/>
    <property type="match status" value="1"/>
</dbReference>
<gene>
    <name evidence="7" type="ORF">EV385_1412</name>
</gene>
<dbReference type="Proteomes" id="UP000292564">
    <property type="component" value="Unassembled WGS sequence"/>
</dbReference>
<evidence type="ECO:0000313" key="8">
    <source>
        <dbReference type="Proteomes" id="UP000292564"/>
    </source>
</evidence>